<reference evidence="2 3" key="1">
    <citation type="journal article" date="2023" name="Sci. Data">
        <title>Genome assembly of the Korean intertidal mud-creeper Batillaria attramentaria.</title>
        <authorList>
            <person name="Patra A.K."/>
            <person name="Ho P.T."/>
            <person name="Jun S."/>
            <person name="Lee S.J."/>
            <person name="Kim Y."/>
            <person name="Won Y.J."/>
        </authorList>
    </citation>
    <scope>NUCLEOTIDE SEQUENCE [LARGE SCALE GENOMIC DNA]</scope>
    <source>
        <strain evidence="2">Wonlab-2016</strain>
    </source>
</reference>
<organism evidence="2 3">
    <name type="scientific">Batillaria attramentaria</name>
    <dbReference type="NCBI Taxonomy" id="370345"/>
    <lineage>
        <taxon>Eukaryota</taxon>
        <taxon>Metazoa</taxon>
        <taxon>Spiralia</taxon>
        <taxon>Lophotrochozoa</taxon>
        <taxon>Mollusca</taxon>
        <taxon>Gastropoda</taxon>
        <taxon>Caenogastropoda</taxon>
        <taxon>Sorbeoconcha</taxon>
        <taxon>Cerithioidea</taxon>
        <taxon>Batillariidae</taxon>
        <taxon>Batillaria</taxon>
    </lineage>
</organism>
<dbReference type="AlphaFoldDB" id="A0ABD0JDG3"/>
<gene>
    <name evidence="2" type="ORF">BaRGS_00035845</name>
</gene>
<feature type="region of interest" description="Disordered" evidence="1">
    <location>
        <begin position="44"/>
        <end position="82"/>
    </location>
</feature>
<name>A0ABD0JDG3_9CAEN</name>
<sequence>MTCGRDQTARPLSDEKARVGTVGQARGTNMAFDMGHHCLDFLPLPPPLSPEPSQRWTATSGKKTIAGADASKPSGRGQKVRE</sequence>
<evidence type="ECO:0000313" key="2">
    <source>
        <dbReference type="EMBL" id="KAK7471506.1"/>
    </source>
</evidence>
<evidence type="ECO:0000313" key="3">
    <source>
        <dbReference type="Proteomes" id="UP001519460"/>
    </source>
</evidence>
<proteinExistence type="predicted"/>
<dbReference type="Proteomes" id="UP001519460">
    <property type="component" value="Unassembled WGS sequence"/>
</dbReference>
<accession>A0ABD0JDG3</accession>
<protein>
    <submittedName>
        <fullName evidence="2">Uncharacterized protein</fullName>
    </submittedName>
</protein>
<keyword evidence="3" id="KW-1185">Reference proteome</keyword>
<dbReference type="EMBL" id="JACVVK020000490">
    <property type="protein sequence ID" value="KAK7471506.1"/>
    <property type="molecule type" value="Genomic_DNA"/>
</dbReference>
<evidence type="ECO:0000256" key="1">
    <source>
        <dbReference type="SAM" id="MobiDB-lite"/>
    </source>
</evidence>
<comment type="caution">
    <text evidence="2">The sequence shown here is derived from an EMBL/GenBank/DDBJ whole genome shotgun (WGS) entry which is preliminary data.</text>
</comment>